<dbReference type="STRING" id="1912961.BU204_27875"/>
<dbReference type="GO" id="GO:0009231">
    <property type="term" value="P:riboflavin biosynthetic process"/>
    <property type="evidence" value="ECO:0007669"/>
    <property type="project" value="InterPro"/>
</dbReference>
<keyword evidence="3" id="KW-1185">Reference proteome</keyword>
<dbReference type="Pfam" id="PF01872">
    <property type="entry name" value="RibD_C"/>
    <property type="match status" value="1"/>
</dbReference>
<dbReference type="SUPFAM" id="SSF53597">
    <property type="entry name" value="Dihydrofolate reductase-like"/>
    <property type="match status" value="1"/>
</dbReference>
<dbReference type="OrthoDB" id="7949219at2"/>
<dbReference type="PANTHER" id="PTHR38011:SF11">
    <property type="entry name" value="2,5-DIAMINO-6-RIBOSYLAMINO-4(3H)-PYRIMIDINONE 5'-PHOSPHATE REDUCTASE"/>
    <property type="match status" value="1"/>
</dbReference>
<sequence>MRKLIYGMGVSLDGFVAAPGDDISWSTPSEELHWYHNETVSPDGLSLYGRRLWEVMSQYWPTADQAPEVEEVEADFARRWRARPKVVFSSTVTEVDWNTTLHRGDPVAEIRRLKAEDGGDMDIGGARLAAAATAAGLVDEFRLFYNPVALGGGAPFFHALGNWLELRLLETRVFEGGTVLMRYELRR</sequence>
<proteinExistence type="predicted"/>
<dbReference type="InterPro" id="IPR024072">
    <property type="entry name" value="DHFR-like_dom_sf"/>
</dbReference>
<evidence type="ECO:0000259" key="1">
    <source>
        <dbReference type="Pfam" id="PF01872"/>
    </source>
</evidence>
<accession>A0A1Q8CG51</accession>
<dbReference type="GO" id="GO:0008703">
    <property type="term" value="F:5-amino-6-(5-phosphoribosylamino)uracil reductase activity"/>
    <property type="evidence" value="ECO:0007669"/>
    <property type="project" value="InterPro"/>
</dbReference>
<gene>
    <name evidence="2" type="ORF">BU204_27875</name>
</gene>
<comment type="caution">
    <text evidence="2">The sequence shown here is derived from an EMBL/GenBank/DDBJ whole genome shotgun (WGS) entry which is preliminary data.</text>
</comment>
<dbReference type="PANTHER" id="PTHR38011">
    <property type="entry name" value="DIHYDROFOLATE REDUCTASE FAMILY PROTEIN (AFU_ORTHOLOGUE AFUA_8G06820)"/>
    <property type="match status" value="1"/>
</dbReference>
<feature type="domain" description="Bacterial bifunctional deaminase-reductase C-terminal" evidence="1">
    <location>
        <begin position="2"/>
        <end position="180"/>
    </location>
</feature>
<dbReference type="Gene3D" id="3.40.430.10">
    <property type="entry name" value="Dihydrofolate Reductase, subunit A"/>
    <property type="match status" value="1"/>
</dbReference>
<dbReference type="InterPro" id="IPR002734">
    <property type="entry name" value="RibDG_C"/>
</dbReference>
<evidence type="ECO:0000313" key="2">
    <source>
        <dbReference type="EMBL" id="OLF13338.1"/>
    </source>
</evidence>
<reference evidence="2 3" key="1">
    <citation type="submission" date="2016-12" db="EMBL/GenBank/DDBJ databases">
        <title>The draft genome sequence of Actinophytocola sp. 11-183.</title>
        <authorList>
            <person name="Wang W."/>
            <person name="Yuan L."/>
        </authorList>
    </citation>
    <scope>NUCLEOTIDE SEQUENCE [LARGE SCALE GENOMIC DNA]</scope>
    <source>
        <strain evidence="2 3">11-183</strain>
    </source>
</reference>
<dbReference type="RefSeq" id="WP_075128731.1">
    <property type="nucleotide sequence ID" value="NZ_MSIE01000057.1"/>
</dbReference>
<evidence type="ECO:0000313" key="3">
    <source>
        <dbReference type="Proteomes" id="UP000185596"/>
    </source>
</evidence>
<dbReference type="AlphaFoldDB" id="A0A1Q8CG51"/>
<organism evidence="2 3">
    <name type="scientific">Actinophytocola xanthii</name>
    <dbReference type="NCBI Taxonomy" id="1912961"/>
    <lineage>
        <taxon>Bacteria</taxon>
        <taxon>Bacillati</taxon>
        <taxon>Actinomycetota</taxon>
        <taxon>Actinomycetes</taxon>
        <taxon>Pseudonocardiales</taxon>
        <taxon>Pseudonocardiaceae</taxon>
    </lineage>
</organism>
<dbReference type="InterPro" id="IPR050765">
    <property type="entry name" value="Riboflavin_Biosynth_HTPR"/>
</dbReference>
<dbReference type="Proteomes" id="UP000185596">
    <property type="component" value="Unassembled WGS sequence"/>
</dbReference>
<name>A0A1Q8CG51_9PSEU</name>
<dbReference type="EMBL" id="MSIE01000057">
    <property type="protein sequence ID" value="OLF13338.1"/>
    <property type="molecule type" value="Genomic_DNA"/>
</dbReference>
<protein>
    <submittedName>
        <fullName evidence="2">Deaminase</fullName>
    </submittedName>
</protein>